<evidence type="ECO:0000256" key="6">
    <source>
        <dbReference type="ARBA" id="ARBA00048045"/>
    </source>
</evidence>
<dbReference type="GO" id="GO:0008270">
    <property type="term" value="F:zinc ion binding"/>
    <property type="evidence" value="ECO:0007669"/>
    <property type="project" value="UniProtKB-UniRule"/>
</dbReference>
<dbReference type="InterPro" id="IPR016193">
    <property type="entry name" value="Cytidine_deaminase-like"/>
</dbReference>
<evidence type="ECO:0000256" key="2">
    <source>
        <dbReference type="ARBA" id="ARBA00022694"/>
    </source>
</evidence>
<dbReference type="GO" id="GO:0052717">
    <property type="term" value="F:tRNA-specific adenosine-34 deaminase activity"/>
    <property type="evidence" value="ECO:0007669"/>
    <property type="project" value="UniProtKB-UniRule"/>
</dbReference>
<evidence type="ECO:0000256" key="3">
    <source>
        <dbReference type="ARBA" id="ARBA00022723"/>
    </source>
</evidence>
<dbReference type="InterPro" id="IPR002125">
    <property type="entry name" value="CMP_dCMP_dom"/>
</dbReference>
<protein>
    <recommendedName>
        <fullName evidence="7">tRNA-specific adenosine deaminase</fullName>
        <ecNumber evidence="7">3.5.4.33</ecNumber>
    </recommendedName>
</protein>
<dbReference type="GO" id="GO:0002100">
    <property type="term" value="P:tRNA wobble adenosine to inosine editing"/>
    <property type="evidence" value="ECO:0007669"/>
    <property type="project" value="UniProtKB-UniRule"/>
</dbReference>
<dbReference type="AlphaFoldDB" id="A0A506US98"/>
<feature type="binding site" evidence="7">
    <location>
        <position position="80"/>
    </location>
    <ligand>
        <name>Zn(2+)</name>
        <dbReference type="ChEBI" id="CHEBI:29105"/>
        <note>catalytic</note>
    </ligand>
</feature>
<evidence type="ECO:0000256" key="5">
    <source>
        <dbReference type="ARBA" id="ARBA00022833"/>
    </source>
</evidence>
<dbReference type="PANTHER" id="PTHR11079:SF179">
    <property type="entry name" value="TRNA(ADENINE(34)) DEAMINASE, CHLOROPLASTIC"/>
    <property type="match status" value="1"/>
</dbReference>
<sequence length="155" mass="16696">MAMALEEAAQAARCGEVPVGAVVLDAEGRLLARAANRVERDLDASAHAEILALRRAARKIGSVRLEGCTLVVTLEPCAMCAAALGHFRIRRLVYGAYDPKGGGVDHGAQLFRQPGCLHRPQEIISGMNERESGALLQAFFRGLRSLPLAENRRNP</sequence>
<feature type="binding site" evidence="7">
    <location>
        <position position="77"/>
    </location>
    <ligand>
        <name>Zn(2+)</name>
        <dbReference type="ChEBI" id="CHEBI:29105"/>
        <note>catalytic</note>
    </ligand>
</feature>
<comment type="subunit">
    <text evidence="7">Homodimer.</text>
</comment>
<dbReference type="Gene3D" id="3.40.140.10">
    <property type="entry name" value="Cytidine Deaminase, domain 2"/>
    <property type="match status" value="1"/>
</dbReference>
<feature type="active site" description="Proton donor" evidence="7">
    <location>
        <position position="49"/>
    </location>
</feature>
<keyword evidence="2 7" id="KW-0819">tRNA processing</keyword>
<keyword evidence="5 7" id="KW-0862">Zinc</keyword>
<keyword evidence="10" id="KW-1185">Reference proteome</keyword>
<dbReference type="InterPro" id="IPR016192">
    <property type="entry name" value="APOBEC/CMP_deaminase_Zn-bd"/>
</dbReference>
<accession>A0A506US98</accession>
<keyword evidence="3 7" id="KW-0479">Metal-binding</keyword>
<dbReference type="PROSITE" id="PS00903">
    <property type="entry name" value="CYT_DCMP_DEAMINASES_1"/>
    <property type="match status" value="1"/>
</dbReference>
<dbReference type="PROSITE" id="PS51747">
    <property type="entry name" value="CYT_DCMP_DEAMINASES_2"/>
    <property type="match status" value="1"/>
</dbReference>
<name>A0A506US98_9PROT</name>
<evidence type="ECO:0000256" key="7">
    <source>
        <dbReference type="HAMAP-Rule" id="MF_00972"/>
    </source>
</evidence>
<dbReference type="RefSeq" id="WP_165600522.1">
    <property type="nucleotide sequence ID" value="NZ_SORZ01000001.1"/>
</dbReference>
<comment type="similarity">
    <text evidence="1">Belongs to the cytidine and deoxycytidylate deaminase family. ADAT2 subfamily.</text>
</comment>
<evidence type="ECO:0000256" key="4">
    <source>
        <dbReference type="ARBA" id="ARBA00022801"/>
    </source>
</evidence>
<keyword evidence="4 7" id="KW-0378">Hydrolase</keyword>
<dbReference type="Pfam" id="PF00383">
    <property type="entry name" value="dCMP_cyt_deam_1"/>
    <property type="match status" value="1"/>
</dbReference>
<feature type="binding site" evidence="7">
    <location>
        <position position="47"/>
    </location>
    <ligand>
        <name>Zn(2+)</name>
        <dbReference type="ChEBI" id="CHEBI:29105"/>
        <note>catalytic</note>
    </ligand>
</feature>
<dbReference type="Proteomes" id="UP000315037">
    <property type="component" value="Unassembled WGS sequence"/>
</dbReference>
<evidence type="ECO:0000313" key="9">
    <source>
        <dbReference type="EMBL" id="TPW36220.1"/>
    </source>
</evidence>
<evidence type="ECO:0000256" key="1">
    <source>
        <dbReference type="ARBA" id="ARBA00010669"/>
    </source>
</evidence>
<dbReference type="InterPro" id="IPR028883">
    <property type="entry name" value="tRNA_aden_deaminase"/>
</dbReference>
<comment type="cofactor">
    <cofactor evidence="7">
        <name>Zn(2+)</name>
        <dbReference type="ChEBI" id="CHEBI:29105"/>
    </cofactor>
    <text evidence="7">Binds 1 zinc ion per subunit.</text>
</comment>
<comment type="catalytic activity">
    <reaction evidence="6 7">
        <text>adenosine(34) in tRNA + H2O + H(+) = inosine(34) in tRNA + NH4(+)</text>
        <dbReference type="Rhea" id="RHEA:43168"/>
        <dbReference type="Rhea" id="RHEA-COMP:10373"/>
        <dbReference type="Rhea" id="RHEA-COMP:10374"/>
        <dbReference type="ChEBI" id="CHEBI:15377"/>
        <dbReference type="ChEBI" id="CHEBI:15378"/>
        <dbReference type="ChEBI" id="CHEBI:28938"/>
        <dbReference type="ChEBI" id="CHEBI:74411"/>
        <dbReference type="ChEBI" id="CHEBI:82852"/>
        <dbReference type="EC" id="3.5.4.33"/>
    </reaction>
</comment>
<dbReference type="SUPFAM" id="SSF53927">
    <property type="entry name" value="Cytidine deaminase-like"/>
    <property type="match status" value="1"/>
</dbReference>
<organism evidence="9 10">
    <name type="scientific">Oecophyllibacter saccharovorans</name>
    <dbReference type="NCBI Taxonomy" id="2558360"/>
    <lineage>
        <taxon>Bacteria</taxon>
        <taxon>Pseudomonadati</taxon>
        <taxon>Pseudomonadota</taxon>
        <taxon>Alphaproteobacteria</taxon>
        <taxon>Acetobacterales</taxon>
        <taxon>Acetobacteraceae</taxon>
        <taxon>Oecophyllibacter</taxon>
    </lineage>
</organism>
<dbReference type="PANTHER" id="PTHR11079">
    <property type="entry name" value="CYTOSINE DEAMINASE FAMILY MEMBER"/>
    <property type="match status" value="1"/>
</dbReference>
<proteinExistence type="inferred from homology"/>
<dbReference type="HAMAP" id="MF_00972">
    <property type="entry name" value="tRNA_aden_deaminase"/>
    <property type="match status" value="1"/>
</dbReference>
<dbReference type="EC" id="3.5.4.33" evidence="7"/>
<comment type="caution">
    <text evidence="9">The sequence shown here is derived from an EMBL/GenBank/DDBJ whole genome shotgun (WGS) entry which is preliminary data.</text>
</comment>
<reference evidence="9 10" key="1">
    <citation type="submission" date="2019-03" db="EMBL/GenBank/DDBJ databases">
        <title>The complete genome sequence of Neokomagataea sp. Jb2 NBRC113641.</title>
        <authorList>
            <person name="Chua K.-O."/>
            <person name="Chan K.-G."/>
            <person name="See-Too W.-S."/>
        </authorList>
    </citation>
    <scope>NUCLEOTIDE SEQUENCE [LARGE SCALE GENOMIC DNA]</scope>
    <source>
        <strain evidence="9 10">Jb2</strain>
    </source>
</reference>
<gene>
    <name evidence="7" type="primary">tadA</name>
    <name evidence="9" type="ORF">E3202_03720</name>
</gene>
<feature type="domain" description="CMP/dCMP-type deaminase" evidence="8">
    <location>
        <begin position="1"/>
        <end position="105"/>
    </location>
</feature>
<comment type="function">
    <text evidence="7">Catalyzes the deamination of adenosine to inosine at the wobble position 34 of tRNA(Arg2).</text>
</comment>
<evidence type="ECO:0000259" key="8">
    <source>
        <dbReference type="PROSITE" id="PS51747"/>
    </source>
</evidence>
<dbReference type="CDD" id="cd01285">
    <property type="entry name" value="nucleoside_deaminase"/>
    <property type="match status" value="1"/>
</dbReference>
<evidence type="ECO:0000313" key="10">
    <source>
        <dbReference type="Proteomes" id="UP000315037"/>
    </source>
</evidence>
<dbReference type="EMBL" id="SORZ01000001">
    <property type="protein sequence ID" value="TPW36220.1"/>
    <property type="molecule type" value="Genomic_DNA"/>
</dbReference>